<keyword evidence="2" id="KW-1185">Reference proteome</keyword>
<dbReference type="Proteomes" id="UP000199570">
    <property type="component" value="Unassembled WGS sequence"/>
</dbReference>
<dbReference type="EMBL" id="FNKJ01000003">
    <property type="protein sequence ID" value="SDQ95724.1"/>
    <property type="molecule type" value="Genomic_DNA"/>
</dbReference>
<proteinExistence type="predicted"/>
<name>A0A1H1F4K2_9PSED</name>
<evidence type="ECO:0000313" key="2">
    <source>
        <dbReference type="Proteomes" id="UP000199570"/>
    </source>
</evidence>
<dbReference type="RefSeq" id="WP_139204787.1">
    <property type="nucleotide sequence ID" value="NZ_FNKJ01000003.1"/>
</dbReference>
<dbReference type="AlphaFoldDB" id="A0A1H1F4K2"/>
<dbReference type="OrthoDB" id="7032410at2"/>
<accession>A0A1H1F4K2</accession>
<protein>
    <recommendedName>
        <fullName evidence="3">TniQ protein</fullName>
    </recommendedName>
</protein>
<reference evidence="2" key="1">
    <citation type="submission" date="2016-10" db="EMBL/GenBank/DDBJ databases">
        <authorList>
            <person name="Varghese N."/>
            <person name="Submissions S."/>
        </authorList>
    </citation>
    <scope>NUCLEOTIDE SEQUENCE [LARGE SCALE GENOMIC DNA]</scope>
    <source>
        <strain evidence="2">BS3775</strain>
    </source>
</reference>
<evidence type="ECO:0008006" key="3">
    <source>
        <dbReference type="Google" id="ProtNLM"/>
    </source>
</evidence>
<gene>
    <name evidence="1" type="ORF">SAMN04490195_2504</name>
</gene>
<evidence type="ECO:0000313" key="1">
    <source>
        <dbReference type="EMBL" id="SDQ95724.1"/>
    </source>
</evidence>
<sequence>MPDYTASLPACDESFSSWLQRLPAATLSQADILQTVSERQLAGLDGLDTVDPDFDLPYHFESRMRESFHLKRFSFEQFRAQASWILPHSFADYACLSCIADSLRKHERIVFQKNWRYVVAPICPVHCEILTGFRDRQSGYLQYLFPPTTPLRMNLPRHAAAEVVKIALKIQIQMLRMEMQLSAGSSSFISPLVKTYNARKLLIEFFLQAAPAGAGLASQFITTPRPKEPSLRVHGLKLLMKIGALQSNCAERACALVLMGVVTGWVTAKQIKILNEEVRSERITWGWRPIDIGRSCRQIYDHHMFSNMTQIGPALEILNNRHIALFKKGLGV</sequence>
<organism evidence="1 2">
    <name type="scientific">Pseudomonas moorei</name>
    <dbReference type="NCBI Taxonomy" id="395599"/>
    <lineage>
        <taxon>Bacteria</taxon>
        <taxon>Pseudomonadati</taxon>
        <taxon>Pseudomonadota</taxon>
        <taxon>Gammaproteobacteria</taxon>
        <taxon>Pseudomonadales</taxon>
        <taxon>Pseudomonadaceae</taxon>
        <taxon>Pseudomonas</taxon>
    </lineage>
</organism>